<protein>
    <submittedName>
        <fullName evidence="1">Uncharacterized protein</fullName>
    </submittedName>
</protein>
<gene>
    <name evidence="1" type="ORF">CCACVL1_06794</name>
</gene>
<accession>A0A1R3JCY0</accession>
<keyword evidence="2" id="KW-1185">Reference proteome</keyword>
<dbReference type="EMBL" id="AWWV01008169">
    <property type="protein sequence ID" value="OMO92637.1"/>
    <property type="molecule type" value="Genomic_DNA"/>
</dbReference>
<dbReference type="Proteomes" id="UP000188268">
    <property type="component" value="Unassembled WGS sequence"/>
</dbReference>
<evidence type="ECO:0000313" key="2">
    <source>
        <dbReference type="Proteomes" id="UP000188268"/>
    </source>
</evidence>
<dbReference type="AlphaFoldDB" id="A0A1R3JCY0"/>
<organism evidence="1 2">
    <name type="scientific">Corchorus capsularis</name>
    <name type="common">Jute</name>
    <dbReference type="NCBI Taxonomy" id="210143"/>
    <lineage>
        <taxon>Eukaryota</taxon>
        <taxon>Viridiplantae</taxon>
        <taxon>Streptophyta</taxon>
        <taxon>Embryophyta</taxon>
        <taxon>Tracheophyta</taxon>
        <taxon>Spermatophyta</taxon>
        <taxon>Magnoliopsida</taxon>
        <taxon>eudicotyledons</taxon>
        <taxon>Gunneridae</taxon>
        <taxon>Pentapetalae</taxon>
        <taxon>rosids</taxon>
        <taxon>malvids</taxon>
        <taxon>Malvales</taxon>
        <taxon>Malvaceae</taxon>
        <taxon>Grewioideae</taxon>
        <taxon>Apeibeae</taxon>
        <taxon>Corchorus</taxon>
    </lineage>
</organism>
<reference evidence="1 2" key="1">
    <citation type="submission" date="2013-09" db="EMBL/GenBank/DDBJ databases">
        <title>Corchorus capsularis genome sequencing.</title>
        <authorList>
            <person name="Alam M."/>
            <person name="Haque M.S."/>
            <person name="Islam M.S."/>
            <person name="Emdad E.M."/>
            <person name="Islam M.M."/>
            <person name="Ahmed B."/>
            <person name="Halim A."/>
            <person name="Hossen Q.M.M."/>
            <person name="Hossain M.Z."/>
            <person name="Ahmed R."/>
            <person name="Khan M.M."/>
            <person name="Islam R."/>
            <person name="Rashid M.M."/>
            <person name="Khan S.A."/>
            <person name="Rahman M.S."/>
            <person name="Alam M."/>
        </authorList>
    </citation>
    <scope>NUCLEOTIDE SEQUENCE [LARGE SCALE GENOMIC DNA]</scope>
    <source>
        <strain evidence="2">cv. CVL-1</strain>
        <tissue evidence="1">Whole seedling</tissue>
    </source>
</reference>
<evidence type="ECO:0000313" key="1">
    <source>
        <dbReference type="EMBL" id="OMO92637.1"/>
    </source>
</evidence>
<dbReference type="Gramene" id="OMO92637">
    <property type="protein sequence ID" value="OMO92637"/>
    <property type="gene ID" value="CCACVL1_06794"/>
</dbReference>
<name>A0A1R3JCY0_COCAP</name>
<comment type="caution">
    <text evidence="1">The sequence shown here is derived from an EMBL/GenBank/DDBJ whole genome shotgun (WGS) entry which is preliminary data.</text>
</comment>
<sequence>MAKDSQSKEGREGENASQKWVCNFIATNLISSTNPYSLPGVPLLRLLRRRGRYNAAPTSHPGPKRLKRLRTRIWEILGDKIESEIGRWRGCSNTWFLKTGVGLRNCLIGVRGAIEGEISCCVLYF</sequence>
<proteinExistence type="predicted"/>